<organism evidence="1 2">
    <name type="scientific">Paractinoplanes atraurantiacus</name>
    <dbReference type="NCBI Taxonomy" id="1036182"/>
    <lineage>
        <taxon>Bacteria</taxon>
        <taxon>Bacillati</taxon>
        <taxon>Actinomycetota</taxon>
        <taxon>Actinomycetes</taxon>
        <taxon>Micromonosporales</taxon>
        <taxon>Micromonosporaceae</taxon>
        <taxon>Paractinoplanes</taxon>
    </lineage>
</organism>
<sequence length="410" mass="44208">MDEMNEVEVFDRLSSVQRPMVTSRRLRHAVVLGGSIAGLLAARVLADHAEEVVVVEGRTGGVPQATQIHTLLPGGQAQIERWFPGFTEQAVAAGAVLSQPHEVERWANDVRAVDTPNSVLLTQSRDLLEAVLRRRTFATGNVRSVAASATGLTYENGRVTGVLAGRTLPADFVVDAMGRGSGLAGWLERDGWESPKLERKRIDVNYATARFARAGSTTTGVAVARYSPGYPKRTQAAASAIEDGQWMLMLATYGAERPPRDLDGFLARCADLPPVFGRIAAEEPIGDIKPYGMPDARRLRYDRLRRHPAGLVSVGDAVASFDPIYGQGMTSAALHASCLSEYLCGPATSTGTFFDLQKVIVDATWEFPVPPEIARAAVVDEWVGTRFNDVTFMLAHPATLAALEAAGQLQ</sequence>
<proteinExistence type="predicted"/>
<accession>A0A285IIA3</accession>
<dbReference type="SUPFAM" id="SSF51905">
    <property type="entry name" value="FAD/NAD(P)-binding domain"/>
    <property type="match status" value="1"/>
</dbReference>
<dbReference type="Gene3D" id="3.30.9.100">
    <property type="match status" value="1"/>
</dbReference>
<evidence type="ECO:0000313" key="1">
    <source>
        <dbReference type="EMBL" id="SNY47643.1"/>
    </source>
</evidence>
<gene>
    <name evidence="1" type="ORF">SAMN05421748_108179</name>
</gene>
<keyword evidence="2" id="KW-1185">Reference proteome</keyword>
<dbReference type="EMBL" id="OBDY01000008">
    <property type="protein sequence ID" value="SNY47643.1"/>
    <property type="molecule type" value="Genomic_DNA"/>
</dbReference>
<dbReference type="Gene3D" id="3.50.50.60">
    <property type="entry name" value="FAD/NAD(P)-binding domain"/>
    <property type="match status" value="1"/>
</dbReference>
<reference evidence="1 2" key="1">
    <citation type="submission" date="2017-09" db="EMBL/GenBank/DDBJ databases">
        <authorList>
            <person name="Ehlers B."/>
            <person name="Leendertz F.H."/>
        </authorList>
    </citation>
    <scope>NUCLEOTIDE SEQUENCE [LARGE SCALE GENOMIC DNA]</scope>
    <source>
        <strain evidence="1 2">CGMCC 4.6857</strain>
    </source>
</reference>
<dbReference type="Proteomes" id="UP000219612">
    <property type="component" value="Unassembled WGS sequence"/>
</dbReference>
<dbReference type="InterPro" id="IPR036188">
    <property type="entry name" value="FAD/NAD-bd_sf"/>
</dbReference>
<evidence type="ECO:0000313" key="2">
    <source>
        <dbReference type="Proteomes" id="UP000219612"/>
    </source>
</evidence>
<dbReference type="PANTHER" id="PTHR43422:SF3">
    <property type="entry name" value="THIAMINE THIAZOLE SYNTHASE"/>
    <property type="match status" value="1"/>
</dbReference>
<dbReference type="AlphaFoldDB" id="A0A285IIA3"/>
<name>A0A285IIA3_9ACTN</name>
<protein>
    <submittedName>
        <fullName evidence="1">2-polyprenyl-6-methoxyphenol hydroxylase</fullName>
    </submittedName>
</protein>
<dbReference type="PANTHER" id="PTHR43422">
    <property type="entry name" value="THIAMINE THIAZOLE SYNTHASE"/>
    <property type="match status" value="1"/>
</dbReference>